<dbReference type="Proteomes" id="UP001303647">
    <property type="component" value="Unassembled WGS sequence"/>
</dbReference>
<dbReference type="AlphaFoldDB" id="A0AAN7HLC8"/>
<reference evidence="3" key="1">
    <citation type="journal article" date="2023" name="Mol. Phylogenet. Evol.">
        <title>Genome-scale phylogeny and comparative genomics of the fungal order Sordariales.</title>
        <authorList>
            <person name="Hensen N."/>
            <person name="Bonometti L."/>
            <person name="Westerberg I."/>
            <person name="Brannstrom I.O."/>
            <person name="Guillou S."/>
            <person name="Cros-Aarteil S."/>
            <person name="Calhoun S."/>
            <person name="Haridas S."/>
            <person name="Kuo A."/>
            <person name="Mondo S."/>
            <person name="Pangilinan J."/>
            <person name="Riley R."/>
            <person name="LaButti K."/>
            <person name="Andreopoulos B."/>
            <person name="Lipzen A."/>
            <person name="Chen C."/>
            <person name="Yan M."/>
            <person name="Daum C."/>
            <person name="Ng V."/>
            <person name="Clum A."/>
            <person name="Steindorff A."/>
            <person name="Ohm R.A."/>
            <person name="Martin F."/>
            <person name="Silar P."/>
            <person name="Natvig D.O."/>
            <person name="Lalanne C."/>
            <person name="Gautier V."/>
            <person name="Ament-Velasquez S.L."/>
            <person name="Kruys A."/>
            <person name="Hutchinson M.I."/>
            <person name="Powell A.J."/>
            <person name="Barry K."/>
            <person name="Miller A.N."/>
            <person name="Grigoriev I.V."/>
            <person name="Debuchy R."/>
            <person name="Gladieux P."/>
            <person name="Hiltunen Thoren M."/>
            <person name="Johannesson H."/>
        </authorList>
    </citation>
    <scope>NUCLEOTIDE SEQUENCE</scope>
    <source>
        <strain evidence="3">CBS 359.72</strain>
    </source>
</reference>
<gene>
    <name evidence="3" type="ORF">C7999DRAFT_17536</name>
</gene>
<evidence type="ECO:0000313" key="4">
    <source>
        <dbReference type="Proteomes" id="UP001303647"/>
    </source>
</evidence>
<protein>
    <recommendedName>
        <fullName evidence="2">NTF2-like domain-containing protein</fullName>
    </recommendedName>
</protein>
<sequence length="205" mass="21738">MLFTSSLAILSLASLGLASPLETSKLASGTGATNPAGNLVNAADNSHVKSKGKGKCHGAQYTPCLNEDDIDTLVKAYVRMISNWNDADAKYLAEDFVDLSDSINSLARIPLGSPTFPSKQAFIDHQHTQPDNLPLKVTHQSACSCSEIALIWQATFGAAQEQVRGLTILGATKHAGYWQIASVDVEFNGLAYLANIGGSYTLPGQ</sequence>
<name>A0AAN7HLC8_9PEZI</name>
<dbReference type="Pfam" id="PF26534">
    <property type="entry name" value="NTF2_7"/>
    <property type="match status" value="1"/>
</dbReference>
<evidence type="ECO:0000313" key="3">
    <source>
        <dbReference type="EMBL" id="KAK4244189.1"/>
    </source>
</evidence>
<keyword evidence="1" id="KW-0732">Signal</keyword>
<proteinExistence type="predicted"/>
<feature type="chain" id="PRO_5042902288" description="NTF2-like domain-containing protein" evidence="1">
    <location>
        <begin position="19"/>
        <end position="205"/>
    </location>
</feature>
<evidence type="ECO:0000259" key="2">
    <source>
        <dbReference type="Pfam" id="PF26534"/>
    </source>
</evidence>
<accession>A0AAN7HLC8</accession>
<comment type="caution">
    <text evidence="3">The sequence shown here is derived from an EMBL/GenBank/DDBJ whole genome shotgun (WGS) entry which is preliminary data.</text>
</comment>
<dbReference type="EMBL" id="MU857752">
    <property type="protein sequence ID" value="KAK4244189.1"/>
    <property type="molecule type" value="Genomic_DNA"/>
</dbReference>
<keyword evidence="4" id="KW-1185">Reference proteome</keyword>
<dbReference type="InterPro" id="IPR058645">
    <property type="entry name" value="NTF2-like_dom_7"/>
</dbReference>
<feature type="signal peptide" evidence="1">
    <location>
        <begin position="1"/>
        <end position="18"/>
    </location>
</feature>
<feature type="domain" description="NTF2-like" evidence="2">
    <location>
        <begin position="64"/>
        <end position="198"/>
    </location>
</feature>
<evidence type="ECO:0000256" key="1">
    <source>
        <dbReference type="SAM" id="SignalP"/>
    </source>
</evidence>
<reference evidence="3" key="2">
    <citation type="submission" date="2023-05" db="EMBL/GenBank/DDBJ databases">
        <authorList>
            <consortium name="Lawrence Berkeley National Laboratory"/>
            <person name="Steindorff A."/>
            <person name="Hensen N."/>
            <person name="Bonometti L."/>
            <person name="Westerberg I."/>
            <person name="Brannstrom I.O."/>
            <person name="Guillou S."/>
            <person name="Cros-Aarteil S."/>
            <person name="Calhoun S."/>
            <person name="Haridas S."/>
            <person name="Kuo A."/>
            <person name="Mondo S."/>
            <person name="Pangilinan J."/>
            <person name="Riley R."/>
            <person name="Labutti K."/>
            <person name="Andreopoulos B."/>
            <person name="Lipzen A."/>
            <person name="Chen C."/>
            <person name="Yanf M."/>
            <person name="Daum C."/>
            <person name="Ng V."/>
            <person name="Clum A."/>
            <person name="Ohm R."/>
            <person name="Martin F."/>
            <person name="Silar P."/>
            <person name="Natvig D."/>
            <person name="Lalanne C."/>
            <person name="Gautier V."/>
            <person name="Ament-Velasquez S.L."/>
            <person name="Kruys A."/>
            <person name="Hutchinson M.I."/>
            <person name="Powell A.J."/>
            <person name="Barry K."/>
            <person name="Miller A.N."/>
            <person name="Grigoriev I.V."/>
            <person name="Debuchy R."/>
            <person name="Gladieux P."/>
            <person name="Thoren M.H."/>
            <person name="Johannesson H."/>
        </authorList>
    </citation>
    <scope>NUCLEOTIDE SEQUENCE</scope>
    <source>
        <strain evidence="3">CBS 359.72</strain>
    </source>
</reference>
<organism evidence="3 4">
    <name type="scientific">Corynascus novoguineensis</name>
    <dbReference type="NCBI Taxonomy" id="1126955"/>
    <lineage>
        <taxon>Eukaryota</taxon>
        <taxon>Fungi</taxon>
        <taxon>Dikarya</taxon>
        <taxon>Ascomycota</taxon>
        <taxon>Pezizomycotina</taxon>
        <taxon>Sordariomycetes</taxon>
        <taxon>Sordariomycetidae</taxon>
        <taxon>Sordariales</taxon>
        <taxon>Chaetomiaceae</taxon>
        <taxon>Corynascus</taxon>
    </lineage>
</organism>